<dbReference type="PROSITE" id="PS50297">
    <property type="entry name" value="ANK_REP_REGION"/>
    <property type="match status" value="1"/>
</dbReference>
<dbReference type="PaxDb" id="39947-A0A0N7KNJ0"/>
<name>A0A0N7KNJ0_ORYSJ</name>
<dbReference type="AlphaFoldDB" id="A0A0N7KNJ0"/>
<dbReference type="STRING" id="39947.A0A0N7KNJ0"/>
<reference evidence="5 6" key="2">
    <citation type="journal article" date="2013" name="Plant Cell Physiol.">
        <title>Rice Annotation Project Database (RAP-DB): an integrative and interactive database for rice genomics.</title>
        <authorList>
            <person name="Sakai H."/>
            <person name="Lee S.S."/>
            <person name="Tanaka T."/>
            <person name="Numa H."/>
            <person name="Kim J."/>
            <person name="Kawahara Y."/>
            <person name="Wakimoto H."/>
            <person name="Yang C.C."/>
            <person name="Iwamoto M."/>
            <person name="Abe T."/>
            <person name="Yamada Y."/>
            <person name="Muto A."/>
            <person name="Inokuchi H."/>
            <person name="Ikemura T."/>
            <person name="Matsumoto T."/>
            <person name="Sasaki T."/>
            <person name="Itoh T."/>
        </authorList>
    </citation>
    <scope>NUCLEOTIDE SEQUENCE [LARGE SCALE GENOMIC DNA]</scope>
    <source>
        <strain evidence="6">cv. Nipponbare</strain>
    </source>
</reference>
<dbReference type="eggNOG" id="ENOG502R5AK">
    <property type="taxonomic scope" value="Eukaryota"/>
</dbReference>
<comment type="similarity">
    <text evidence="1">Belongs to the ankyrin SOCS box (ASB) family.</text>
</comment>
<dbReference type="PANTHER" id="PTHR24136:SF37">
    <property type="entry name" value="OS01G0942900 PROTEIN"/>
    <property type="match status" value="1"/>
</dbReference>
<evidence type="ECO:0000256" key="4">
    <source>
        <dbReference type="PROSITE-ProRule" id="PRU00023"/>
    </source>
</evidence>
<dbReference type="Pfam" id="PF12796">
    <property type="entry name" value="Ank_2"/>
    <property type="match status" value="1"/>
</dbReference>
<dbReference type="InterPro" id="IPR002110">
    <property type="entry name" value="Ankyrin_rpt"/>
</dbReference>
<dbReference type="FunFam" id="1.25.40.20:FF:000384">
    <property type="entry name" value="Os07g0515700 protein"/>
    <property type="match status" value="1"/>
</dbReference>
<dbReference type="Proteomes" id="UP000059680">
    <property type="component" value="Chromosome 7"/>
</dbReference>
<dbReference type="Gramene" id="Os07t0515700-01">
    <property type="protein sequence ID" value="Os07t0515700-01"/>
    <property type="gene ID" value="Os07g0515700"/>
</dbReference>
<dbReference type="FunCoup" id="A0A0N7KNJ0">
    <property type="interactions" value="35"/>
</dbReference>
<dbReference type="SUPFAM" id="SSF48403">
    <property type="entry name" value="Ankyrin repeat"/>
    <property type="match status" value="1"/>
</dbReference>
<evidence type="ECO:0000256" key="3">
    <source>
        <dbReference type="ARBA" id="ARBA00023043"/>
    </source>
</evidence>
<dbReference type="PROSITE" id="PS50088">
    <property type="entry name" value="ANK_REPEAT"/>
    <property type="match status" value="1"/>
</dbReference>
<dbReference type="InParanoid" id="A0A0N7KNJ0"/>
<accession>A0A0N7KNJ0</accession>
<dbReference type="OMA" id="FDARWKR"/>
<keyword evidence="6" id="KW-1185">Reference proteome</keyword>
<gene>
    <name evidence="5" type="ordered locus">Os07g0515700</name>
    <name evidence="5" type="ORF">OSNPB_070515700</name>
</gene>
<dbReference type="EMBL" id="AP014963">
    <property type="protein sequence ID" value="BAT01754.1"/>
    <property type="molecule type" value="Genomic_DNA"/>
</dbReference>
<protein>
    <submittedName>
        <fullName evidence="5">Os07g0515700 protein</fullName>
    </submittedName>
</protein>
<evidence type="ECO:0000313" key="6">
    <source>
        <dbReference type="Proteomes" id="UP000059680"/>
    </source>
</evidence>
<dbReference type="InterPro" id="IPR036770">
    <property type="entry name" value="Ankyrin_rpt-contain_sf"/>
</dbReference>
<keyword evidence="2" id="KW-0677">Repeat</keyword>
<evidence type="ECO:0000313" key="5">
    <source>
        <dbReference type="EMBL" id="BAT01754.1"/>
    </source>
</evidence>
<proteinExistence type="inferred from homology"/>
<dbReference type="PANTHER" id="PTHR24136">
    <property type="entry name" value="SOWAH (DROSOPHILA) HOMOLOG"/>
    <property type="match status" value="1"/>
</dbReference>
<evidence type="ECO:0000256" key="1">
    <source>
        <dbReference type="ARBA" id="ARBA00005949"/>
    </source>
</evidence>
<evidence type="ECO:0000256" key="2">
    <source>
        <dbReference type="ARBA" id="ARBA00022737"/>
    </source>
</evidence>
<dbReference type="GO" id="GO:0045732">
    <property type="term" value="P:positive regulation of protein catabolic process"/>
    <property type="evidence" value="ECO:0000318"/>
    <property type="project" value="GO_Central"/>
</dbReference>
<sequence>LTEGLDLEKIDEFMDERNISIAKTIANDIIIPDPAPEWMCYTFLDKYDQLEPIFIKDSARCFLRLFKNWKGYTMSWNLTITAQTLTCMVSFNSLRCAKVVLEGRAPELLGVHANPNCVTKYGYFPLHEAAERFSIEMIKLLLRHGASANVRTVGDDVIDGLLLLHIAIENTCLHKYLEDNLSPGQDHLDYIYKLFHLLCLPEMKIFLDTTRLLAGKTNNLLEELWNYIENGKLIQTAILLLAAQEQIRGGCSSKINGSRKKNGYDIMYKRILRLSFALRWGKVSNGMTQKLMKEKRALIDCMGLLVDAISHAGEPLSAYIQAHSEAPHVEVLEHVSTILKEYGFCPTEEVMDTINLQPYDCKMSETKSCSKGFTDANTAVAEMANLHAADKKAGRKEVGRGWDPTYTRRNFFPYWRSILRTRCPVKVYPTYARADARSGRDLEQIRAFESNSSMAKNRILGSVGRIPSLLASNHQSKRSFSTAATGAFRLLKLLK</sequence>
<dbReference type="SMR" id="A0A0N7KNJ0"/>
<dbReference type="SMART" id="SM00248">
    <property type="entry name" value="ANK"/>
    <property type="match status" value="1"/>
</dbReference>
<dbReference type="Gene3D" id="1.25.40.20">
    <property type="entry name" value="Ankyrin repeat-containing domain"/>
    <property type="match status" value="1"/>
</dbReference>
<dbReference type="InterPro" id="IPR051573">
    <property type="entry name" value="Ankyrin-SOCS_box_domain"/>
</dbReference>
<feature type="non-terminal residue" evidence="5">
    <location>
        <position position="1"/>
    </location>
</feature>
<keyword evidence="3 4" id="KW-0040">ANK repeat</keyword>
<reference evidence="6" key="1">
    <citation type="journal article" date="2005" name="Nature">
        <title>The map-based sequence of the rice genome.</title>
        <authorList>
            <consortium name="International rice genome sequencing project (IRGSP)"/>
            <person name="Matsumoto T."/>
            <person name="Wu J."/>
            <person name="Kanamori H."/>
            <person name="Katayose Y."/>
            <person name="Fujisawa M."/>
            <person name="Namiki N."/>
            <person name="Mizuno H."/>
            <person name="Yamamoto K."/>
            <person name="Antonio B.A."/>
            <person name="Baba T."/>
            <person name="Sakata K."/>
            <person name="Nagamura Y."/>
            <person name="Aoki H."/>
            <person name="Arikawa K."/>
            <person name="Arita K."/>
            <person name="Bito T."/>
            <person name="Chiden Y."/>
            <person name="Fujitsuka N."/>
            <person name="Fukunaka R."/>
            <person name="Hamada M."/>
            <person name="Harada C."/>
            <person name="Hayashi A."/>
            <person name="Hijishita S."/>
            <person name="Honda M."/>
            <person name="Hosokawa S."/>
            <person name="Ichikawa Y."/>
            <person name="Idonuma A."/>
            <person name="Iijima M."/>
            <person name="Ikeda M."/>
            <person name="Ikeno M."/>
            <person name="Ito K."/>
            <person name="Ito S."/>
            <person name="Ito T."/>
            <person name="Ito Y."/>
            <person name="Ito Y."/>
            <person name="Iwabuchi A."/>
            <person name="Kamiya K."/>
            <person name="Karasawa W."/>
            <person name="Kurita K."/>
            <person name="Katagiri S."/>
            <person name="Kikuta A."/>
            <person name="Kobayashi H."/>
            <person name="Kobayashi N."/>
            <person name="Machita K."/>
            <person name="Maehara T."/>
            <person name="Masukawa M."/>
            <person name="Mizubayashi T."/>
            <person name="Mukai Y."/>
            <person name="Nagasaki H."/>
            <person name="Nagata Y."/>
            <person name="Naito S."/>
            <person name="Nakashima M."/>
            <person name="Nakama Y."/>
            <person name="Nakamichi Y."/>
            <person name="Nakamura M."/>
            <person name="Meguro A."/>
            <person name="Negishi M."/>
            <person name="Ohta I."/>
            <person name="Ohta T."/>
            <person name="Okamoto M."/>
            <person name="Ono N."/>
            <person name="Saji S."/>
            <person name="Sakaguchi M."/>
            <person name="Sakai K."/>
            <person name="Shibata M."/>
            <person name="Shimokawa T."/>
            <person name="Song J."/>
            <person name="Takazaki Y."/>
            <person name="Terasawa K."/>
            <person name="Tsugane M."/>
            <person name="Tsuji K."/>
            <person name="Ueda S."/>
            <person name="Waki K."/>
            <person name="Yamagata H."/>
            <person name="Yamamoto M."/>
            <person name="Yamamoto S."/>
            <person name="Yamane H."/>
            <person name="Yoshiki S."/>
            <person name="Yoshihara R."/>
            <person name="Yukawa K."/>
            <person name="Zhong H."/>
            <person name="Yano M."/>
            <person name="Yuan Q."/>
            <person name="Ouyang S."/>
            <person name="Liu J."/>
            <person name="Jones K.M."/>
            <person name="Gansberger K."/>
            <person name="Moffat K."/>
            <person name="Hill J."/>
            <person name="Bera J."/>
            <person name="Fadrosh D."/>
            <person name="Jin S."/>
            <person name="Johri S."/>
            <person name="Kim M."/>
            <person name="Overton L."/>
            <person name="Reardon M."/>
            <person name="Tsitrin T."/>
            <person name="Vuong H."/>
            <person name="Weaver B."/>
            <person name="Ciecko A."/>
            <person name="Tallon L."/>
            <person name="Jackson J."/>
            <person name="Pai G."/>
            <person name="Aken S.V."/>
            <person name="Utterback T."/>
            <person name="Reidmuller S."/>
            <person name="Feldblyum T."/>
            <person name="Hsiao J."/>
            <person name="Zismann V."/>
            <person name="Iobst S."/>
            <person name="de Vazeille A.R."/>
            <person name="Buell C.R."/>
            <person name="Ying K."/>
            <person name="Li Y."/>
            <person name="Lu T."/>
            <person name="Huang Y."/>
            <person name="Zhao Q."/>
            <person name="Feng Q."/>
            <person name="Zhang L."/>
            <person name="Zhu J."/>
            <person name="Weng Q."/>
            <person name="Mu J."/>
            <person name="Lu Y."/>
            <person name="Fan D."/>
            <person name="Liu Y."/>
            <person name="Guan J."/>
            <person name="Zhang Y."/>
            <person name="Yu S."/>
            <person name="Liu X."/>
            <person name="Zhang Y."/>
            <person name="Hong G."/>
            <person name="Han B."/>
            <person name="Choisne N."/>
            <person name="Demange N."/>
            <person name="Orjeda G."/>
            <person name="Samain S."/>
            <person name="Cattolico L."/>
            <person name="Pelletier E."/>
            <person name="Couloux A."/>
            <person name="Segurens B."/>
            <person name="Wincker P."/>
            <person name="D'Hont A."/>
            <person name="Scarpelli C."/>
            <person name="Weissenbach J."/>
            <person name="Salanoubat M."/>
            <person name="Quetier F."/>
            <person name="Yu Y."/>
            <person name="Kim H.R."/>
            <person name="Rambo T."/>
            <person name="Currie J."/>
            <person name="Collura K."/>
            <person name="Luo M."/>
            <person name="Yang T."/>
            <person name="Ammiraju J.S.S."/>
            <person name="Engler F."/>
            <person name="Soderlund C."/>
            <person name="Wing R.A."/>
            <person name="Palmer L.E."/>
            <person name="de la Bastide M."/>
            <person name="Spiegel L."/>
            <person name="Nascimento L."/>
            <person name="Zutavern T."/>
            <person name="O'Shaughnessy A."/>
            <person name="Dike S."/>
            <person name="Dedhia N."/>
            <person name="Preston R."/>
            <person name="Balija V."/>
            <person name="McCombie W.R."/>
            <person name="Chow T."/>
            <person name="Chen H."/>
            <person name="Chung M."/>
            <person name="Chen C."/>
            <person name="Shaw J."/>
            <person name="Wu H."/>
            <person name="Hsiao K."/>
            <person name="Chao Y."/>
            <person name="Chu M."/>
            <person name="Cheng C."/>
            <person name="Hour A."/>
            <person name="Lee P."/>
            <person name="Lin S."/>
            <person name="Lin Y."/>
            <person name="Liou J."/>
            <person name="Liu S."/>
            <person name="Hsing Y."/>
            <person name="Raghuvanshi S."/>
            <person name="Mohanty A."/>
            <person name="Bharti A.K."/>
            <person name="Gaur A."/>
            <person name="Gupta V."/>
            <person name="Kumar D."/>
            <person name="Ravi V."/>
            <person name="Vij S."/>
            <person name="Kapur A."/>
            <person name="Khurana P."/>
            <person name="Khurana P."/>
            <person name="Khurana J.P."/>
            <person name="Tyagi A.K."/>
            <person name="Gaikwad K."/>
            <person name="Singh A."/>
            <person name="Dalal V."/>
            <person name="Srivastava S."/>
            <person name="Dixit A."/>
            <person name="Pal A.K."/>
            <person name="Ghazi I.A."/>
            <person name="Yadav M."/>
            <person name="Pandit A."/>
            <person name="Bhargava A."/>
            <person name="Sureshbabu K."/>
            <person name="Batra K."/>
            <person name="Sharma T.R."/>
            <person name="Mohapatra T."/>
            <person name="Singh N.K."/>
            <person name="Messing J."/>
            <person name="Nelson A.B."/>
            <person name="Fuks G."/>
            <person name="Kavchok S."/>
            <person name="Keizer G."/>
            <person name="Linton E."/>
            <person name="Llaca V."/>
            <person name="Song R."/>
            <person name="Tanyolac B."/>
            <person name="Young S."/>
            <person name="Ho-Il K."/>
            <person name="Hahn J.H."/>
            <person name="Sangsakoo G."/>
            <person name="Vanavichit A."/>
            <person name="de Mattos Luiz.A.T."/>
            <person name="Zimmer P.D."/>
            <person name="Malone G."/>
            <person name="Dellagostin O."/>
            <person name="de Oliveira A.C."/>
            <person name="Bevan M."/>
            <person name="Bancroft I."/>
            <person name="Minx P."/>
            <person name="Cordum H."/>
            <person name="Wilson R."/>
            <person name="Cheng Z."/>
            <person name="Jin W."/>
            <person name="Jiang J."/>
            <person name="Leong S.A."/>
            <person name="Iwama H."/>
            <person name="Gojobori T."/>
            <person name="Itoh T."/>
            <person name="Niimura Y."/>
            <person name="Fujii Y."/>
            <person name="Habara T."/>
            <person name="Sakai H."/>
            <person name="Sato Y."/>
            <person name="Wilson G."/>
            <person name="Kumar K."/>
            <person name="McCouch S."/>
            <person name="Juretic N."/>
            <person name="Hoen D."/>
            <person name="Wright S."/>
            <person name="Bruskiewich R."/>
            <person name="Bureau T."/>
            <person name="Miyao A."/>
            <person name="Hirochika H."/>
            <person name="Nishikawa T."/>
            <person name="Kadowaki K."/>
            <person name="Sugiura M."/>
            <person name="Burr B."/>
            <person name="Sasaki T."/>
        </authorList>
    </citation>
    <scope>NUCLEOTIDE SEQUENCE [LARGE SCALE GENOMIC DNA]</scope>
    <source>
        <strain evidence="6">cv. Nipponbare</strain>
    </source>
</reference>
<feature type="repeat" description="ANK" evidence="4">
    <location>
        <begin position="121"/>
        <end position="153"/>
    </location>
</feature>
<reference evidence="5 6" key="3">
    <citation type="journal article" date="2013" name="Rice">
        <title>Improvement of the Oryza sativa Nipponbare reference genome using next generation sequence and optical map data.</title>
        <authorList>
            <person name="Kawahara Y."/>
            <person name="de la Bastide M."/>
            <person name="Hamilton J.P."/>
            <person name="Kanamori H."/>
            <person name="McCombie W.R."/>
            <person name="Ouyang S."/>
            <person name="Schwartz D.C."/>
            <person name="Tanaka T."/>
            <person name="Wu J."/>
            <person name="Zhou S."/>
            <person name="Childs K.L."/>
            <person name="Davidson R.M."/>
            <person name="Lin H."/>
            <person name="Quesada-Ocampo L."/>
            <person name="Vaillancourt B."/>
            <person name="Sakai H."/>
            <person name="Lee S.S."/>
            <person name="Kim J."/>
            <person name="Numa H."/>
            <person name="Itoh T."/>
            <person name="Buell C.R."/>
            <person name="Matsumoto T."/>
        </authorList>
    </citation>
    <scope>NUCLEOTIDE SEQUENCE [LARGE SCALE GENOMIC DNA]</scope>
    <source>
        <strain evidence="6">cv. Nipponbare</strain>
    </source>
</reference>
<dbReference type="GO" id="GO:0016567">
    <property type="term" value="P:protein ubiquitination"/>
    <property type="evidence" value="ECO:0000318"/>
    <property type="project" value="GO_Central"/>
</dbReference>
<organism evidence="5 6">
    <name type="scientific">Oryza sativa subsp. japonica</name>
    <name type="common">Rice</name>
    <dbReference type="NCBI Taxonomy" id="39947"/>
    <lineage>
        <taxon>Eukaryota</taxon>
        <taxon>Viridiplantae</taxon>
        <taxon>Streptophyta</taxon>
        <taxon>Embryophyta</taxon>
        <taxon>Tracheophyta</taxon>
        <taxon>Spermatophyta</taxon>
        <taxon>Magnoliopsida</taxon>
        <taxon>Liliopsida</taxon>
        <taxon>Poales</taxon>
        <taxon>Poaceae</taxon>
        <taxon>BOP clade</taxon>
        <taxon>Oryzoideae</taxon>
        <taxon>Oryzeae</taxon>
        <taxon>Oryzinae</taxon>
        <taxon>Oryza</taxon>
        <taxon>Oryza sativa</taxon>
    </lineage>
</organism>